<dbReference type="Gene3D" id="1.10.630.10">
    <property type="entry name" value="Cytochrome P450"/>
    <property type="match status" value="1"/>
</dbReference>
<dbReference type="InterPro" id="IPR036396">
    <property type="entry name" value="Cyt_P450_sf"/>
</dbReference>
<sequence length="146" mass="16510">MRIFFPSLLKLVGRAGAKLHLDLAKEICAGGVGMSAMERMPLMKSVVYEAQQIEPPVPVPAQYAKAKKDFVVESHDAAFEIKEGEMRYGYQPLATKDPRIFDRAEEFVQDRFIGEEGEKLLKHVLWSKLRAQVLRTSSAQGRSLWC</sequence>
<keyword evidence="5" id="KW-0276">Fatty acid metabolism</keyword>
<evidence type="ECO:0000256" key="6">
    <source>
        <dbReference type="ARBA" id="ARBA00023004"/>
    </source>
</evidence>
<keyword evidence="7" id="KW-0443">Lipid metabolism</keyword>
<evidence type="ECO:0000256" key="2">
    <source>
        <dbReference type="ARBA" id="ARBA00022516"/>
    </source>
</evidence>
<evidence type="ECO:0008006" key="12">
    <source>
        <dbReference type="Google" id="ProtNLM"/>
    </source>
</evidence>
<keyword evidence="9" id="KW-0456">Lyase</keyword>
<keyword evidence="8" id="KW-0275">Fatty acid biosynthesis</keyword>
<keyword evidence="11" id="KW-1185">Reference proteome</keyword>
<evidence type="ECO:0000256" key="3">
    <source>
        <dbReference type="ARBA" id="ARBA00022723"/>
    </source>
</evidence>
<evidence type="ECO:0000256" key="9">
    <source>
        <dbReference type="ARBA" id="ARBA00023239"/>
    </source>
</evidence>
<evidence type="ECO:0000256" key="4">
    <source>
        <dbReference type="ARBA" id="ARBA00022767"/>
    </source>
</evidence>
<accession>A0A8X8WVQ6</accession>
<dbReference type="GO" id="GO:0006633">
    <property type="term" value="P:fatty acid biosynthetic process"/>
    <property type="evidence" value="ECO:0007669"/>
    <property type="project" value="UniProtKB-KW"/>
</dbReference>
<dbReference type="GO" id="GO:0005506">
    <property type="term" value="F:iron ion binding"/>
    <property type="evidence" value="ECO:0007669"/>
    <property type="project" value="InterPro"/>
</dbReference>
<evidence type="ECO:0000256" key="1">
    <source>
        <dbReference type="ARBA" id="ARBA00010617"/>
    </source>
</evidence>
<dbReference type="Pfam" id="PF00067">
    <property type="entry name" value="p450"/>
    <property type="match status" value="1"/>
</dbReference>
<comment type="similarity">
    <text evidence="1">Belongs to the cytochrome P450 family.</text>
</comment>
<protein>
    <recommendedName>
        <fullName evidence="12">Hydroperoxide dehydratase</fullName>
    </recommendedName>
</protein>
<proteinExistence type="inferred from homology"/>
<dbReference type="PANTHER" id="PTHR24286">
    <property type="entry name" value="CYTOCHROME P450 26"/>
    <property type="match status" value="1"/>
</dbReference>
<keyword evidence="2" id="KW-0444">Lipid biosynthesis</keyword>
<evidence type="ECO:0000256" key="7">
    <source>
        <dbReference type="ARBA" id="ARBA00023098"/>
    </source>
</evidence>
<dbReference type="GO" id="GO:0016829">
    <property type="term" value="F:lyase activity"/>
    <property type="evidence" value="ECO:0007669"/>
    <property type="project" value="UniProtKB-KW"/>
</dbReference>
<dbReference type="GO" id="GO:0016125">
    <property type="term" value="P:sterol metabolic process"/>
    <property type="evidence" value="ECO:0007669"/>
    <property type="project" value="TreeGrafter"/>
</dbReference>
<dbReference type="AlphaFoldDB" id="A0A8X8WVQ6"/>
<evidence type="ECO:0000313" key="11">
    <source>
        <dbReference type="Proteomes" id="UP000298416"/>
    </source>
</evidence>
<organism evidence="10">
    <name type="scientific">Salvia splendens</name>
    <name type="common">Scarlet sage</name>
    <dbReference type="NCBI Taxonomy" id="180675"/>
    <lineage>
        <taxon>Eukaryota</taxon>
        <taxon>Viridiplantae</taxon>
        <taxon>Streptophyta</taxon>
        <taxon>Embryophyta</taxon>
        <taxon>Tracheophyta</taxon>
        <taxon>Spermatophyta</taxon>
        <taxon>Magnoliopsida</taxon>
        <taxon>eudicotyledons</taxon>
        <taxon>Gunneridae</taxon>
        <taxon>Pentapetalae</taxon>
        <taxon>asterids</taxon>
        <taxon>lamiids</taxon>
        <taxon>Lamiales</taxon>
        <taxon>Lamiaceae</taxon>
        <taxon>Nepetoideae</taxon>
        <taxon>Mentheae</taxon>
        <taxon>Salviinae</taxon>
        <taxon>Salvia</taxon>
        <taxon>Salvia subgen. Calosphace</taxon>
        <taxon>core Calosphace</taxon>
    </lineage>
</organism>
<dbReference type="SUPFAM" id="SSF48264">
    <property type="entry name" value="Cytochrome P450"/>
    <property type="match status" value="1"/>
</dbReference>
<dbReference type="GO" id="GO:0016705">
    <property type="term" value="F:oxidoreductase activity, acting on paired donors, with incorporation or reduction of molecular oxygen"/>
    <property type="evidence" value="ECO:0007669"/>
    <property type="project" value="InterPro"/>
</dbReference>
<evidence type="ECO:0000256" key="5">
    <source>
        <dbReference type="ARBA" id="ARBA00022832"/>
    </source>
</evidence>
<comment type="caution">
    <text evidence="10">The sequence shown here is derived from an EMBL/GenBank/DDBJ whole genome shotgun (WGS) entry which is preliminary data.</text>
</comment>
<dbReference type="InterPro" id="IPR001128">
    <property type="entry name" value="Cyt_P450"/>
</dbReference>
<dbReference type="EMBL" id="PNBA02000014">
    <property type="protein sequence ID" value="KAG6400998.1"/>
    <property type="molecule type" value="Genomic_DNA"/>
</dbReference>
<dbReference type="GO" id="GO:0031408">
    <property type="term" value="P:oxylipin biosynthetic process"/>
    <property type="evidence" value="ECO:0007669"/>
    <property type="project" value="UniProtKB-KW"/>
</dbReference>
<reference evidence="10" key="1">
    <citation type="submission" date="2018-01" db="EMBL/GenBank/DDBJ databases">
        <authorList>
            <person name="Mao J.F."/>
        </authorList>
    </citation>
    <scope>NUCLEOTIDE SEQUENCE</scope>
    <source>
        <strain evidence="10">Huo1</strain>
        <tissue evidence="10">Leaf</tissue>
    </source>
</reference>
<keyword evidence="4" id="KW-0925">Oxylipin biosynthesis</keyword>
<reference evidence="10" key="2">
    <citation type="submission" date="2020-08" db="EMBL/GenBank/DDBJ databases">
        <title>Plant Genome Project.</title>
        <authorList>
            <person name="Zhang R.-G."/>
        </authorList>
    </citation>
    <scope>NUCLEOTIDE SEQUENCE</scope>
    <source>
        <strain evidence="10">Huo1</strain>
        <tissue evidence="10">Leaf</tissue>
    </source>
</reference>
<keyword evidence="6" id="KW-0408">Iron</keyword>
<evidence type="ECO:0000313" key="10">
    <source>
        <dbReference type="EMBL" id="KAG6400998.1"/>
    </source>
</evidence>
<dbReference type="Proteomes" id="UP000298416">
    <property type="component" value="Unassembled WGS sequence"/>
</dbReference>
<evidence type="ECO:0000256" key="8">
    <source>
        <dbReference type="ARBA" id="ARBA00023160"/>
    </source>
</evidence>
<keyword evidence="3" id="KW-0479">Metal-binding</keyword>
<dbReference type="PANTHER" id="PTHR24286:SF255">
    <property type="entry name" value="ALLENE OXIDE SYNTHASE, CHLOROPLASTIC"/>
    <property type="match status" value="1"/>
</dbReference>
<gene>
    <name evidence="10" type="ORF">SASPL_137843</name>
</gene>
<dbReference type="GO" id="GO:0020037">
    <property type="term" value="F:heme binding"/>
    <property type="evidence" value="ECO:0007669"/>
    <property type="project" value="InterPro"/>
</dbReference>
<dbReference type="GO" id="GO:0004497">
    <property type="term" value="F:monooxygenase activity"/>
    <property type="evidence" value="ECO:0007669"/>
    <property type="project" value="InterPro"/>
</dbReference>
<name>A0A8X8WVQ6_SALSN</name>